<evidence type="ECO:0000313" key="2">
    <source>
        <dbReference type="Proteomes" id="UP000179129"/>
    </source>
</evidence>
<dbReference type="STRING" id="1817867.A3F83_12125"/>
<reference evidence="1 2" key="1">
    <citation type="journal article" date="2016" name="Nat. Commun.">
        <title>Thousands of microbial genomes shed light on interconnected biogeochemical processes in an aquifer system.</title>
        <authorList>
            <person name="Anantharaman K."/>
            <person name="Brown C.T."/>
            <person name="Hug L.A."/>
            <person name="Sharon I."/>
            <person name="Castelle C.J."/>
            <person name="Probst A.J."/>
            <person name="Thomas B.C."/>
            <person name="Singh A."/>
            <person name="Wilkins M.J."/>
            <person name="Karaoz U."/>
            <person name="Brodie E.L."/>
            <person name="Williams K.H."/>
            <person name="Hubbard S.S."/>
            <person name="Banfield J.F."/>
        </authorList>
    </citation>
    <scope>NUCLEOTIDE SEQUENCE [LARGE SCALE GENOMIC DNA]</scope>
</reference>
<name>A0A1F5YMJ5_9BACT</name>
<accession>A0A1F5YMJ5</accession>
<gene>
    <name evidence="1" type="ORF">A3F83_12125</name>
</gene>
<dbReference type="EMBL" id="MFIX01000214">
    <property type="protein sequence ID" value="OGG01263.1"/>
    <property type="molecule type" value="Genomic_DNA"/>
</dbReference>
<organism evidence="1 2">
    <name type="scientific">Candidatus Glassbacteria bacterium RIFCSPLOWO2_12_FULL_58_11</name>
    <dbReference type="NCBI Taxonomy" id="1817867"/>
    <lineage>
        <taxon>Bacteria</taxon>
        <taxon>Candidatus Glassiibacteriota</taxon>
    </lineage>
</organism>
<sequence>MPTVDLLRFVIPEHIVFNTLRAMRNRENLVYNALFNGNGLLVWEDNFGDIIRVPPQERALIQRYRRIMHENRDAFLTDNPVPLVKNLRPDLYINAFPVDKKCVWPVYQNGREEAPWESKKLIGPFMEVADPESWHYVDVWNHQTIPMEKDNGRNRLLFPEEPDSPMSCVVGFPACLKAATEGRQLRISTSGAPENSSIRINTVNNLTWLEEERLELPGEGGTVELSQLNLVYPHLVLVKLLQGDILKDELVLNFGWKKF</sequence>
<protein>
    <submittedName>
        <fullName evidence="1">Uncharacterized protein</fullName>
    </submittedName>
</protein>
<dbReference type="AlphaFoldDB" id="A0A1F5YMJ5"/>
<evidence type="ECO:0000313" key="1">
    <source>
        <dbReference type="EMBL" id="OGG01263.1"/>
    </source>
</evidence>
<proteinExistence type="predicted"/>
<dbReference type="Proteomes" id="UP000179129">
    <property type="component" value="Unassembled WGS sequence"/>
</dbReference>
<comment type="caution">
    <text evidence="1">The sequence shown here is derived from an EMBL/GenBank/DDBJ whole genome shotgun (WGS) entry which is preliminary data.</text>
</comment>